<proteinExistence type="predicted"/>
<dbReference type="SMART" id="SM00418">
    <property type="entry name" value="HTH_ARSR"/>
    <property type="match status" value="1"/>
</dbReference>
<dbReference type="EMBL" id="JARHUD010000011">
    <property type="protein sequence ID" value="MDF2097275.1"/>
    <property type="molecule type" value="Genomic_DNA"/>
</dbReference>
<reference evidence="5 6" key="1">
    <citation type="submission" date="2023-03" db="EMBL/GenBank/DDBJ databases">
        <title>Fodinicurvata sp. CAU 1616 isolated from sea sendiment.</title>
        <authorList>
            <person name="Kim W."/>
        </authorList>
    </citation>
    <scope>NUCLEOTIDE SEQUENCE [LARGE SCALE GENOMIC DNA]</scope>
    <source>
        <strain evidence="5 6">CAU 1616</strain>
    </source>
</reference>
<sequence length="102" mass="11350">MELDYAALCLEKLGNPTRLQVFRLLVRAGHEGLPVGEIQAQLGVPASTLSHHLAQLMQAELIAQQREGRVLRCTANFMLMERLLGYLTEECCRGISTTRVAE</sequence>
<dbReference type="InterPro" id="IPR036390">
    <property type="entry name" value="WH_DNA-bd_sf"/>
</dbReference>
<dbReference type="SUPFAM" id="SSF46785">
    <property type="entry name" value="Winged helix' DNA-binding domain"/>
    <property type="match status" value="1"/>
</dbReference>
<gene>
    <name evidence="5" type="ORF">P2G67_14945</name>
</gene>
<evidence type="ECO:0000256" key="1">
    <source>
        <dbReference type="ARBA" id="ARBA00023015"/>
    </source>
</evidence>
<dbReference type="InterPro" id="IPR051011">
    <property type="entry name" value="Metal_resp_trans_reg"/>
</dbReference>
<dbReference type="NCBIfam" id="NF033788">
    <property type="entry name" value="HTH_metalloreg"/>
    <property type="match status" value="1"/>
</dbReference>
<evidence type="ECO:0000313" key="5">
    <source>
        <dbReference type="EMBL" id="MDF2097275.1"/>
    </source>
</evidence>
<dbReference type="PANTHER" id="PTHR43132:SF2">
    <property type="entry name" value="ARSENICAL RESISTANCE OPERON REPRESSOR ARSR-RELATED"/>
    <property type="match status" value="1"/>
</dbReference>
<protein>
    <submittedName>
        <fullName evidence="5">Metalloregulator ArsR/SmtB family transcription factor</fullName>
    </submittedName>
</protein>
<dbReference type="Proteomes" id="UP001215503">
    <property type="component" value="Unassembled WGS sequence"/>
</dbReference>
<organism evidence="5 6">
    <name type="scientific">Aquibaculum arenosum</name>
    <dbReference type="NCBI Taxonomy" id="3032591"/>
    <lineage>
        <taxon>Bacteria</taxon>
        <taxon>Pseudomonadati</taxon>
        <taxon>Pseudomonadota</taxon>
        <taxon>Alphaproteobacteria</taxon>
        <taxon>Rhodospirillales</taxon>
        <taxon>Rhodovibrionaceae</taxon>
        <taxon>Aquibaculum</taxon>
    </lineage>
</organism>
<evidence type="ECO:0000256" key="3">
    <source>
        <dbReference type="ARBA" id="ARBA00023163"/>
    </source>
</evidence>
<dbReference type="InterPro" id="IPR036388">
    <property type="entry name" value="WH-like_DNA-bd_sf"/>
</dbReference>
<accession>A0ABT5YQL6</accession>
<dbReference type="InterPro" id="IPR001845">
    <property type="entry name" value="HTH_ArsR_DNA-bd_dom"/>
</dbReference>
<name>A0ABT5YQL6_9PROT</name>
<keyword evidence="2" id="KW-0238">DNA-binding</keyword>
<keyword evidence="6" id="KW-1185">Reference proteome</keyword>
<dbReference type="PRINTS" id="PR00778">
    <property type="entry name" value="HTHARSR"/>
</dbReference>
<evidence type="ECO:0000256" key="2">
    <source>
        <dbReference type="ARBA" id="ARBA00023125"/>
    </source>
</evidence>
<dbReference type="CDD" id="cd00090">
    <property type="entry name" value="HTH_ARSR"/>
    <property type="match status" value="1"/>
</dbReference>
<keyword evidence="1" id="KW-0805">Transcription regulation</keyword>
<keyword evidence="3" id="KW-0804">Transcription</keyword>
<dbReference type="Gene3D" id="1.10.10.10">
    <property type="entry name" value="Winged helix-like DNA-binding domain superfamily/Winged helix DNA-binding domain"/>
    <property type="match status" value="1"/>
</dbReference>
<dbReference type="InterPro" id="IPR011991">
    <property type="entry name" value="ArsR-like_HTH"/>
</dbReference>
<feature type="domain" description="HTH arsR-type" evidence="4">
    <location>
        <begin position="1"/>
        <end position="95"/>
    </location>
</feature>
<dbReference type="PROSITE" id="PS50987">
    <property type="entry name" value="HTH_ARSR_2"/>
    <property type="match status" value="1"/>
</dbReference>
<evidence type="ECO:0000259" key="4">
    <source>
        <dbReference type="PROSITE" id="PS50987"/>
    </source>
</evidence>
<dbReference type="Pfam" id="PF12840">
    <property type="entry name" value="HTH_20"/>
    <property type="match status" value="1"/>
</dbReference>
<evidence type="ECO:0000313" key="6">
    <source>
        <dbReference type="Proteomes" id="UP001215503"/>
    </source>
</evidence>
<comment type="caution">
    <text evidence="5">The sequence shown here is derived from an EMBL/GenBank/DDBJ whole genome shotgun (WGS) entry which is preliminary data.</text>
</comment>
<dbReference type="PANTHER" id="PTHR43132">
    <property type="entry name" value="ARSENICAL RESISTANCE OPERON REPRESSOR ARSR-RELATED"/>
    <property type="match status" value="1"/>
</dbReference>